<evidence type="ECO:0000313" key="6">
    <source>
        <dbReference type="EMBL" id="MFC5020415.1"/>
    </source>
</evidence>
<evidence type="ECO:0000313" key="7">
    <source>
        <dbReference type="Proteomes" id="UP001595855"/>
    </source>
</evidence>
<sequence length="583" mass="60483">MTQSTSSLGVIGLGNVGEPLLQLLAATGHQVVGVDSDREALDRVDRRLRSLGLKDPSVTLSDDPAALATAGLVVEAVDEDLAVKSAVLRSLHELCPPETVLVTTTALLPLSHLAAASGRPHATLGLRLAVPPAAGGTVEPVRTALSSDRGADVLDAVLEGCGLRRAAFGAAPAADATALVLAFANRAAALAASGEVGRDSIDTAMRLGCGLPVGPLELLDRIGLDTARATLAALHETTGDDAFAPAPVLAELAARGRTGRKARAGFHDYDECGDRAPAERPDGDAPVADRVTSVGVLGSGAMARGIAEVMASAGMRTVLVARDRRKAEAALAAIGDSLTRAVRRGRVTPEARGAALELLVPASDVAAVAECDLVVEAVVEDLAVKRRLFAELGRHCKPSTVLATTTSSLPVTACAVASGRPGQVVGMHFFNPAPVMRLVEVVSTEVSDEAAVSLAREVCSRLGKTVVGCGDRAGFIVNYLLFPYLADAIRLLERPDTDIVATDETVQQGYGFPMGPFLLLDTIGLDVSVAILRRLHEEFATRDFASPVILERLVADGALGRKNGRGFHTARWSRAERTAGVLG</sequence>
<dbReference type="EMBL" id="JBHSJO010000003">
    <property type="protein sequence ID" value="MFC5020415.1"/>
    <property type="molecule type" value="Genomic_DNA"/>
</dbReference>
<gene>
    <name evidence="6" type="ORF">ACFPRC_36990</name>
</gene>
<comment type="caution">
    <text evidence="6">The sequence shown here is derived from an EMBL/GenBank/DDBJ whole genome shotgun (WGS) entry which is preliminary data.</text>
</comment>
<evidence type="ECO:0000259" key="4">
    <source>
        <dbReference type="Pfam" id="PF00725"/>
    </source>
</evidence>
<feature type="domain" description="3-hydroxyacyl-CoA dehydrogenase NAD binding" evidence="5">
    <location>
        <begin position="294"/>
        <end position="471"/>
    </location>
</feature>
<dbReference type="InterPro" id="IPR013328">
    <property type="entry name" value="6PGD_dom2"/>
</dbReference>
<feature type="domain" description="3-hydroxyacyl-CoA dehydrogenase NAD binding" evidence="5">
    <location>
        <begin position="8"/>
        <end position="158"/>
    </location>
</feature>
<keyword evidence="3 6" id="KW-0560">Oxidoreductase</keyword>
<dbReference type="SUPFAM" id="SSF48179">
    <property type="entry name" value="6-phosphogluconate dehydrogenase C-terminal domain-like"/>
    <property type="match status" value="2"/>
</dbReference>
<dbReference type="InterPro" id="IPR006108">
    <property type="entry name" value="3HC_DH_C"/>
</dbReference>
<comment type="similarity">
    <text evidence="2">Belongs to the 3-hydroxyacyl-CoA dehydrogenase family.</text>
</comment>
<dbReference type="SUPFAM" id="SSF51735">
    <property type="entry name" value="NAD(P)-binding Rossmann-fold domains"/>
    <property type="match status" value="2"/>
</dbReference>
<evidence type="ECO:0000256" key="3">
    <source>
        <dbReference type="ARBA" id="ARBA00023002"/>
    </source>
</evidence>
<dbReference type="Pfam" id="PF00725">
    <property type="entry name" value="3HCDH"/>
    <property type="match status" value="2"/>
</dbReference>
<reference evidence="7" key="1">
    <citation type="journal article" date="2019" name="Int. J. Syst. Evol. Microbiol.">
        <title>The Global Catalogue of Microorganisms (GCM) 10K type strain sequencing project: providing services to taxonomists for standard genome sequencing and annotation.</title>
        <authorList>
            <consortium name="The Broad Institute Genomics Platform"/>
            <consortium name="The Broad Institute Genome Sequencing Center for Infectious Disease"/>
            <person name="Wu L."/>
            <person name="Ma J."/>
        </authorList>
    </citation>
    <scope>NUCLEOTIDE SEQUENCE [LARGE SCALE GENOMIC DNA]</scope>
    <source>
        <strain evidence="7">CGMCC 4.1542</strain>
    </source>
</reference>
<organism evidence="6 7">
    <name type="scientific">Streptomyces lienomycini</name>
    <dbReference type="NCBI Taxonomy" id="284035"/>
    <lineage>
        <taxon>Bacteria</taxon>
        <taxon>Bacillati</taxon>
        <taxon>Actinomycetota</taxon>
        <taxon>Actinomycetes</taxon>
        <taxon>Kitasatosporales</taxon>
        <taxon>Streptomycetaceae</taxon>
        <taxon>Streptomyces</taxon>
    </lineage>
</organism>
<evidence type="ECO:0000256" key="1">
    <source>
        <dbReference type="ARBA" id="ARBA00005086"/>
    </source>
</evidence>
<feature type="domain" description="3-hydroxyacyl-CoA dehydrogenase C-terminal" evidence="4">
    <location>
        <begin position="179"/>
        <end position="269"/>
    </location>
</feature>
<protein>
    <submittedName>
        <fullName evidence="6">3-hydroxyacyl-CoA dehydrogenase family protein</fullName>
        <ecNumber evidence="6">1.1.1.35</ecNumber>
    </submittedName>
</protein>
<dbReference type="EC" id="1.1.1.35" evidence="6"/>
<dbReference type="RefSeq" id="WP_344505064.1">
    <property type="nucleotide sequence ID" value="NZ_BAAATN010000022.1"/>
</dbReference>
<dbReference type="PANTHER" id="PTHR48075">
    <property type="entry name" value="3-HYDROXYACYL-COA DEHYDROGENASE FAMILY PROTEIN"/>
    <property type="match status" value="1"/>
</dbReference>
<dbReference type="Gene3D" id="1.10.1040.10">
    <property type="entry name" value="N-(1-d-carboxylethyl)-l-norvaline Dehydrogenase, domain 2"/>
    <property type="match status" value="2"/>
</dbReference>
<dbReference type="InterPro" id="IPR008927">
    <property type="entry name" value="6-PGluconate_DH-like_C_sf"/>
</dbReference>
<evidence type="ECO:0000259" key="5">
    <source>
        <dbReference type="Pfam" id="PF02737"/>
    </source>
</evidence>
<evidence type="ECO:0000256" key="2">
    <source>
        <dbReference type="ARBA" id="ARBA00009463"/>
    </source>
</evidence>
<dbReference type="Pfam" id="PF02737">
    <property type="entry name" value="3HCDH_N"/>
    <property type="match status" value="2"/>
</dbReference>
<accession>A0ABV9X4K3</accession>
<dbReference type="Proteomes" id="UP001595855">
    <property type="component" value="Unassembled WGS sequence"/>
</dbReference>
<keyword evidence="7" id="KW-1185">Reference proteome</keyword>
<comment type="pathway">
    <text evidence="1">Lipid metabolism; butanoate metabolism.</text>
</comment>
<feature type="domain" description="3-hydroxyacyl-CoA dehydrogenase C-terminal" evidence="4">
    <location>
        <begin position="474"/>
        <end position="568"/>
    </location>
</feature>
<name>A0ABV9X4K3_9ACTN</name>
<dbReference type="GO" id="GO:0003857">
    <property type="term" value="F:(3S)-3-hydroxyacyl-CoA dehydrogenase (NAD+) activity"/>
    <property type="evidence" value="ECO:0007669"/>
    <property type="project" value="UniProtKB-EC"/>
</dbReference>
<dbReference type="InterPro" id="IPR036291">
    <property type="entry name" value="NAD(P)-bd_dom_sf"/>
</dbReference>
<dbReference type="Gene3D" id="3.40.50.720">
    <property type="entry name" value="NAD(P)-binding Rossmann-like Domain"/>
    <property type="match status" value="2"/>
</dbReference>
<dbReference type="PANTHER" id="PTHR48075:SF9">
    <property type="entry name" value="3-HYDROXYBUTYRYL-COA DEHYDROGENASE"/>
    <property type="match status" value="1"/>
</dbReference>
<dbReference type="InterPro" id="IPR006176">
    <property type="entry name" value="3-OHacyl-CoA_DH_NAD-bd"/>
</dbReference>
<proteinExistence type="inferred from homology"/>